<proteinExistence type="predicted"/>
<comment type="caution">
    <text evidence="2">The sequence shown here is derived from an EMBL/GenBank/DDBJ whole genome shotgun (WGS) entry which is preliminary data.</text>
</comment>
<feature type="chain" id="PRO_5012645022" evidence="1">
    <location>
        <begin position="27"/>
        <end position="194"/>
    </location>
</feature>
<evidence type="ECO:0000313" key="3">
    <source>
        <dbReference type="Proteomes" id="UP000198406"/>
    </source>
</evidence>
<keyword evidence="3" id="KW-1185">Reference proteome</keyword>
<dbReference type="AlphaFoldDB" id="A0A1Z5J7W2"/>
<protein>
    <submittedName>
        <fullName evidence="2">Uncharacterized protein</fullName>
    </submittedName>
</protein>
<sequence>MSRTISRQRSTLTFFVFWCLLSMSRGAFECPAATAHCMNEENHSQCMKLLQSGCEEFDTFESCPLQFACSKQSVADACVTLLVFQDDKCTGKPLQKMTFPTFSKSRKDCYHDEGTKNLSIQSRYCNRETGNWHETVYFGSEDCGETKPWWQFWSTKSMDIVFSPDSCVEGYQLGKCQFQPCDSEMNGKVATAES</sequence>
<dbReference type="Proteomes" id="UP000198406">
    <property type="component" value="Unassembled WGS sequence"/>
</dbReference>
<gene>
    <name evidence="2" type="ORF">FisN_2Lh353</name>
</gene>
<evidence type="ECO:0000313" key="2">
    <source>
        <dbReference type="EMBL" id="GAX10084.1"/>
    </source>
</evidence>
<reference evidence="2 3" key="1">
    <citation type="journal article" date="2015" name="Plant Cell">
        <title>Oil accumulation by the oleaginous diatom Fistulifera solaris as revealed by the genome and transcriptome.</title>
        <authorList>
            <person name="Tanaka T."/>
            <person name="Maeda Y."/>
            <person name="Veluchamy A."/>
            <person name="Tanaka M."/>
            <person name="Abida H."/>
            <person name="Marechal E."/>
            <person name="Bowler C."/>
            <person name="Muto M."/>
            <person name="Sunaga Y."/>
            <person name="Tanaka M."/>
            <person name="Yoshino T."/>
            <person name="Taniguchi T."/>
            <person name="Fukuda Y."/>
            <person name="Nemoto M."/>
            <person name="Matsumoto M."/>
            <person name="Wong P.S."/>
            <person name="Aburatani S."/>
            <person name="Fujibuchi W."/>
        </authorList>
    </citation>
    <scope>NUCLEOTIDE SEQUENCE [LARGE SCALE GENOMIC DNA]</scope>
    <source>
        <strain evidence="2 3">JPCC DA0580</strain>
    </source>
</reference>
<accession>A0A1Z5J7W2</accession>
<keyword evidence="1" id="KW-0732">Signal</keyword>
<feature type="signal peptide" evidence="1">
    <location>
        <begin position="1"/>
        <end position="26"/>
    </location>
</feature>
<evidence type="ECO:0000256" key="1">
    <source>
        <dbReference type="SAM" id="SignalP"/>
    </source>
</evidence>
<dbReference type="InParanoid" id="A0A1Z5J7W2"/>
<name>A0A1Z5J7W2_FISSO</name>
<dbReference type="EMBL" id="BDSP01000015">
    <property type="protein sequence ID" value="GAX10084.1"/>
    <property type="molecule type" value="Genomic_DNA"/>
</dbReference>
<organism evidence="2 3">
    <name type="scientific">Fistulifera solaris</name>
    <name type="common">Oleaginous diatom</name>
    <dbReference type="NCBI Taxonomy" id="1519565"/>
    <lineage>
        <taxon>Eukaryota</taxon>
        <taxon>Sar</taxon>
        <taxon>Stramenopiles</taxon>
        <taxon>Ochrophyta</taxon>
        <taxon>Bacillariophyta</taxon>
        <taxon>Bacillariophyceae</taxon>
        <taxon>Bacillariophycidae</taxon>
        <taxon>Naviculales</taxon>
        <taxon>Naviculaceae</taxon>
        <taxon>Fistulifera</taxon>
    </lineage>
</organism>